<evidence type="ECO:0000313" key="1">
    <source>
        <dbReference type="EMBL" id="APG13753.1"/>
    </source>
</evidence>
<gene>
    <name evidence="1" type="ORF">BKD09_35890</name>
</gene>
<name>A0A1L3FKA3_BRAJP</name>
<dbReference type="Proteomes" id="UP000181962">
    <property type="component" value="Chromosome"/>
</dbReference>
<evidence type="ECO:0000313" key="2">
    <source>
        <dbReference type="Proteomes" id="UP000181962"/>
    </source>
</evidence>
<reference evidence="1 2" key="1">
    <citation type="submission" date="2016-11" db="EMBL/GenBank/DDBJ databases">
        <title>Complete Genome Sequence of Bradyrhizobium sp. strain J5, an isolated from soybean nodule in Hokkaido.</title>
        <authorList>
            <person name="Kanehara K."/>
        </authorList>
    </citation>
    <scope>NUCLEOTIDE SEQUENCE [LARGE SCALE GENOMIC DNA]</scope>
    <source>
        <strain evidence="1 2">J5</strain>
    </source>
</reference>
<organism evidence="1 2">
    <name type="scientific">Bradyrhizobium japonicum</name>
    <dbReference type="NCBI Taxonomy" id="375"/>
    <lineage>
        <taxon>Bacteria</taxon>
        <taxon>Pseudomonadati</taxon>
        <taxon>Pseudomonadota</taxon>
        <taxon>Alphaproteobacteria</taxon>
        <taxon>Hyphomicrobiales</taxon>
        <taxon>Nitrobacteraceae</taxon>
        <taxon>Bradyrhizobium</taxon>
    </lineage>
</organism>
<dbReference type="EMBL" id="CP017637">
    <property type="protein sequence ID" value="APG13753.1"/>
    <property type="molecule type" value="Genomic_DNA"/>
</dbReference>
<proteinExistence type="predicted"/>
<dbReference type="AlphaFoldDB" id="A0A1L3FKA3"/>
<accession>A0A1L3FKA3</accession>
<sequence length="81" mass="8914">MGKREHCGFVGFERDLLGEHHIADRQSTFGNEAPAGRGLPRCVDLYNIAHGTIMNSISFAGVRTCDFEIVLGIELRALLGR</sequence>
<dbReference type="OrthoDB" id="9949272at2"/>
<protein>
    <submittedName>
        <fullName evidence="1">Uncharacterized protein</fullName>
    </submittedName>
</protein>